<gene>
    <name evidence="9" type="ORF">B7463_g7957</name>
</gene>
<evidence type="ECO:0000259" key="8">
    <source>
        <dbReference type="PROSITE" id="PS51968"/>
    </source>
</evidence>
<feature type="coiled-coil region" evidence="6">
    <location>
        <begin position="442"/>
        <end position="476"/>
    </location>
</feature>
<dbReference type="Pfam" id="PF04516">
    <property type="entry name" value="CP2"/>
    <property type="match status" value="1"/>
</dbReference>
<feature type="non-terminal residue" evidence="9">
    <location>
        <position position="798"/>
    </location>
</feature>
<accession>A0A3E2H4U1</accession>
<feature type="non-terminal residue" evidence="9">
    <location>
        <position position="1"/>
    </location>
</feature>
<dbReference type="EMBL" id="NCSJ02000165">
    <property type="protein sequence ID" value="RFU28406.1"/>
    <property type="molecule type" value="Genomic_DNA"/>
</dbReference>
<feature type="region of interest" description="Disordered" evidence="7">
    <location>
        <begin position="577"/>
        <end position="652"/>
    </location>
</feature>
<keyword evidence="5" id="KW-0539">Nucleus</keyword>
<comment type="caution">
    <text evidence="9">The sequence shown here is derived from an EMBL/GenBank/DDBJ whole genome shotgun (WGS) entry which is preliminary data.</text>
</comment>
<name>A0A3E2H4U1_SCYLI</name>
<dbReference type="OrthoDB" id="7680836at2759"/>
<dbReference type="Proteomes" id="UP000258309">
    <property type="component" value="Unassembled WGS sequence"/>
</dbReference>
<evidence type="ECO:0000256" key="1">
    <source>
        <dbReference type="ARBA" id="ARBA00004123"/>
    </source>
</evidence>
<proteinExistence type="predicted"/>
<evidence type="ECO:0000256" key="5">
    <source>
        <dbReference type="ARBA" id="ARBA00023242"/>
    </source>
</evidence>
<protein>
    <recommendedName>
        <fullName evidence="8">Grh/CP2 DB domain-containing protein</fullName>
    </recommendedName>
</protein>
<feature type="domain" description="Grh/CP2 DB" evidence="8">
    <location>
        <begin position="245"/>
        <end position="510"/>
    </location>
</feature>
<dbReference type="GO" id="GO:0000978">
    <property type="term" value="F:RNA polymerase II cis-regulatory region sequence-specific DNA binding"/>
    <property type="evidence" value="ECO:0007669"/>
    <property type="project" value="TreeGrafter"/>
</dbReference>
<evidence type="ECO:0000256" key="6">
    <source>
        <dbReference type="SAM" id="Coils"/>
    </source>
</evidence>
<dbReference type="Pfam" id="PF25416">
    <property type="entry name" value="GRHL1_C"/>
    <property type="match status" value="1"/>
</dbReference>
<dbReference type="InterPro" id="IPR057520">
    <property type="entry name" value="GRHL1/CP2_C"/>
</dbReference>
<dbReference type="GO" id="GO:0005634">
    <property type="term" value="C:nucleus"/>
    <property type="evidence" value="ECO:0007669"/>
    <property type="project" value="UniProtKB-SubCell"/>
</dbReference>
<keyword evidence="2" id="KW-0805">Transcription regulation</keyword>
<evidence type="ECO:0000256" key="4">
    <source>
        <dbReference type="ARBA" id="ARBA00023163"/>
    </source>
</evidence>
<evidence type="ECO:0000256" key="2">
    <source>
        <dbReference type="ARBA" id="ARBA00023015"/>
    </source>
</evidence>
<keyword evidence="4" id="KW-0804">Transcription</keyword>
<dbReference type="InterPro" id="IPR007604">
    <property type="entry name" value="CP2"/>
</dbReference>
<keyword evidence="3" id="KW-0238">DNA-binding</keyword>
<dbReference type="GO" id="GO:0001228">
    <property type="term" value="F:DNA-binding transcription activator activity, RNA polymerase II-specific"/>
    <property type="evidence" value="ECO:0007669"/>
    <property type="project" value="TreeGrafter"/>
</dbReference>
<organism evidence="9 10">
    <name type="scientific">Scytalidium lignicola</name>
    <name type="common">Hyphomycete</name>
    <dbReference type="NCBI Taxonomy" id="5539"/>
    <lineage>
        <taxon>Eukaryota</taxon>
        <taxon>Fungi</taxon>
        <taxon>Dikarya</taxon>
        <taxon>Ascomycota</taxon>
        <taxon>Pezizomycotina</taxon>
        <taxon>Leotiomycetes</taxon>
        <taxon>Leotiomycetes incertae sedis</taxon>
        <taxon>Scytalidium</taxon>
    </lineage>
</organism>
<comment type="subcellular location">
    <subcellularLocation>
        <location evidence="1">Nucleus</location>
    </subcellularLocation>
</comment>
<evidence type="ECO:0000256" key="7">
    <source>
        <dbReference type="SAM" id="MobiDB-lite"/>
    </source>
</evidence>
<dbReference type="OMA" id="NQPPGYY"/>
<keyword evidence="6" id="KW-0175">Coiled coil</keyword>
<evidence type="ECO:0000256" key="3">
    <source>
        <dbReference type="ARBA" id="ARBA00023125"/>
    </source>
</evidence>
<evidence type="ECO:0000313" key="10">
    <source>
        <dbReference type="Proteomes" id="UP000258309"/>
    </source>
</evidence>
<dbReference type="PANTHER" id="PTHR11037:SF20">
    <property type="entry name" value="PROTEIN GRAINYHEAD"/>
    <property type="match status" value="1"/>
</dbReference>
<evidence type="ECO:0000313" key="9">
    <source>
        <dbReference type="EMBL" id="RFU28406.1"/>
    </source>
</evidence>
<sequence>MFRNRRSSQKPGDDFIANFRQSFPEIAAIPSTACSNEATPPIGASAAHGSNIVRPHSLSHEDLKDFDPTPRAQQEQWRFTPSLMDPNSFAFNNFANQPLGFYTPTPSGTNAVYHSQAGDLHTPGMGIGALGTPLSLSTSAEVLQTGAMMDMSAFTNQVPHNHFQNYNPFAHPAQNPALHPEQSFAPSSFVHQDTGYETMEQDASPMDDGSHMSSMNSSLHQSPAVSFQQTQYQMAMAASLPPSAEKFRFHVTLHAPTAMIKHADEIPVTYLNKGQAYSISIVDTMPMLPLPQGTRYRTFVRISFEDEQQRQRPATCWQLWKEGRGTNEAHQRGGKLQAVEYVEANQSAESDDKRTSVELDTASFDGFSVVWTPGPNGSPECSLAVRFNFLSTDFSHSKGVKGIPVRLCAKTTTDVTGSPRSSPEFCEVAYCKVKLFRDHGAERKLSNDVAHVKKTIDKLKQQIAQAESGMKDFNKRKRTGSMTAKGQPGPRPVKVQKHKRTWSISSASSSGGRLPIEEDLHFKLQSMQDMFTSTRPVSVLYLRGSEQDDPDLHPVALAGEPLDLMKVDSRDSAIWMQRGSGQSSTTANSSLISPSPSSLSLQSQARAGSLPNPTSHWPDFQSLGSVEVQSTNPQNLASPPDQPTKVPRTDKAGSLSSWIEALGVDPSYKPPAEQQIRPAACFYLLRRDQSKTEKHEYYRAVYVRQRTLKDFMEATAMKWNLDPTKIHRMVHVLKRGLHIDMDDDVMRELAEGQDLIMEIHKTSSHPVKREWEMSVDGAVDNDQQDNVHTEGYELKFFF</sequence>
<feature type="compositionally biased region" description="Low complexity" evidence="7">
    <location>
        <begin position="589"/>
        <end position="604"/>
    </location>
</feature>
<dbReference type="PANTHER" id="PTHR11037">
    <property type="entry name" value="TRANSCRIPTION FACTOR CP2"/>
    <property type="match status" value="1"/>
</dbReference>
<feature type="compositionally biased region" description="Polar residues" evidence="7">
    <location>
        <begin position="579"/>
        <end position="588"/>
    </location>
</feature>
<reference evidence="9 10" key="1">
    <citation type="submission" date="2018-05" db="EMBL/GenBank/DDBJ databases">
        <title>Draft genome sequence of Scytalidium lignicola DSM 105466, a ubiquitous saprotrophic fungus.</title>
        <authorList>
            <person name="Buettner E."/>
            <person name="Gebauer A.M."/>
            <person name="Hofrichter M."/>
            <person name="Liers C."/>
            <person name="Kellner H."/>
        </authorList>
    </citation>
    <scope>NUCLEOTIDE SEQUENCE [LARGE SCALE GENOMIC DNA]</scope>
    <source>
        <strain evidence="9 10">DSM 105466</strain>
    </source>
</reference>
<feature type="compositionally biased region" description="Polar residues" evidence="7">
    <location>
        <begin position="622"/>
        <end position="637"/>
    </location>
</feature>
<dbReference type="InterPro" id="IPR040167">
    <property type="entry name" value="TF_CP2-like"/>
</dbReference>
<dbReference type="AlphaFoldDB" id="A0A3E2H4U1"/>
<dbReference type="STRING" id="5539.A0A3E2H4U1"/>
<keyword evidence="10" id="KW-1185">Reference proteome</keyword>
<dbReference type="PROSITE" id="PS51968">
    <property type="entry name" value="GRH_CP2_DB"/>
    <property type="match status" value="1"/>
</dbReference>